<dbReference type="EMBL" id="PJEG01000010">
    <property type="protein sequence ID" value="PKD15194.1"/>
    <property type="molecule type" value="Genomic_DNA"/>
</dbReference>
<evidence type="ECO:0000313" key="2">
    <source>
        <dbReference type="EMBL" id="PKD15194.1"/>
    </source>
</evidence>
<evidence type="ECO:0000313" key="3">
    <source>
        <dbReference type="Proteomes" id="UP000232928"/>
    </source>
</evidence>
<sequence>MEIEKYRTIEATLDLANDYVPPIRLNAGDMNGRILKFNVTDGGEDVDDLNGLSARLTWNRDPSDPSSGGGWRNMSAQTNTDNASRMRQVTFTTPVPQALLQQAGERTVLGLDIEDADGNTIASRNIPIFIEPSRLNPRASEIADPLKDLHDTLDQAQTLVNTATLTLGTVTTLVPSKKATGSMTGTGWQRKLNLSIPRGSKISQLTATALDEETPTVSTSSDSNGDMIVALGLPRGKQGPQGEPGPKGDPGDASNVPIATDTVAGIVKSGYDIRVLSDGTLSLRDSRWYSQIGISDSPFNIATVFTYRGMGIYYDPLVTFTPNMYYNSNSVTGPIEVQALSDDYQFTNDTPKMTRHAIPMLASTTDFANGMTWVEVRITPIKLSTNVTIEFYRDATTQTTYNLCINDSVNQELRSPSFTCLLDDVREVR</sequence>
<protein>
    <submittedName>
        <fullName evidence="2">Tail fiber protein</fullName>
    </submittedName>
</protein>
<gene>
    <name evidence="2" type="ORF">APC1461_0721</name>
</gene>
<comment type="caution">
    <text evidence="2">The sequence shown here is derived from an EMBL/GenBank/DDBJ whole genome shotgun (WGS) entry which is preliminary data.</text>
</comment>
<feature type="region of interest" description="Disordered" evidence="1">
    <location>
        <begin position="231"/>
        <end position="256"/>
    </location>
</feature>
<dbReference type="RefSeq" id="WP_101027569.1">
    <property type="nucleotide sequence ID" value="NZ_PJEG01000010.1"/>
</dbReference>
<dbReference type="Proteomes" id="UP000232928">
    <property type="component" value="Unassembled WGS sequence"/>
</dbReference>
<dbReference type="AlphaFoldDB" id="A0A2N0TKD2"/>
<dbReference type="Gene3D" id="1.20.5.320">
    <property type="entry name" value="6-Phosphogluconate Dehydrogenase, domain 3"/>
    <property type="match status" value="1"/>
</dbReference>
<reference evidence="2 3" key="1">
    <citation type="submission" date="2017-12" db="EMBL/GenBank/DDBJ databases">
        <title>Bifidobacterium longum APC/DPC strains.</title>
        <authorList>
            <person name="Arboleya S."/>
        </authorList>
    </citation>
    <scope>NUCLEOTIDE SEQUENCE [LARGE SCALE GENOMIC DNA]</scope>
    <source>
        <strain evidence="2 3">APC1461</strain>
    </source>
</reference>
<organism evidence="2 3">
    <name type="scientific">Bifidobacterium longum</name>
    <dbReference type="NCBI Taxonomy" id="216816"/>
    <lineage>
        <taxon>Bacteria</taxon>
        <taxon>Bacillati</taxon>
        <taxon>Actinomycetota</taxon>
        <taxon>Actinomycetes</taxon>
        <taxon>Bifidobacteriales</taxon>
        <taxon>Bifidobacteriaceae</taxon>
        <taxon>Bifidobacterium</taxon>
    </lineage>
</organism>
<proteinExistence type="predicted"/>
<evidence type="ECO:0000256" key="1">
    <source>
        <dbReference type="SAM" id="MobiDB-lite"/>
    </source>
</evidence>
<name>A0A2N0TKD2_BIFLN</name>
<accession>A0A2N0TKD2</accession>